<dbReference type="KEGG" id="suls:Sdiek1_1860"/>
<dbReference type="InterPro" id="IPR004879">
    <property type="entry name" value="Ssp411-like_TRX"/>
</dbReference>
<dbReference type="PANTHER" id="PTHR42899">
    <property type="entry name" value="SPERMATOGENESIS-ASSOCIATED PROTEIN 20"/>
    <property type="match status" value="1"/>
</dbReference>
<dbReference type="InterPro" id="IPR008928">
    <property type="entry name" value="6-hairpin_glycosidase_sf"/>
</dbReference>
<dbReference type="Pfam" id="PF03190">
    <property type="entry name" value="Thioredox_DsbH"/>
    <property type="match status" value="1"/>
</dbReference>
<sequence length="581" mass="66213">MTHTNELIHEDSPYLLQHAHNPVNWMPWSDQALAKAKAENKLIFLSIGYSTCHWCHVMERETFEDEMSAKVLNDAYVSIKVDREEMPDLDKYYQDVHYLLTQRAGGWPLSIIMTPTQQVIFAGTYLPPQSGQGRMGFRELTSFIKGKFDDDLAEVQKSAQSIEAAIKHYERSFEQKESIYTDTVIETFVSKVKASYDDVSKGVGSAPKFPHASTWNALLDIYARTKNLEALYMSEDALMAMARGGINDQIEGGFYRYSVDEAWVIPHFEKMLYTNAELIEVYAKVFKITQKPYFQEVVDTTIEAMDERFLKEGLYLSASDADSEGEEGKYFVFGFKEAKEALLNGGLSLSAEETKAVMDYFGITKFGNFEHQTTNPVLTCNEKPARLNEAIAILKEERQKVAYPFIDTKILTAWNALMVTALFEAGKIEKAKNVLDTLLKSLHVNGILYHQMIFGGSLKVEALLEDYAFVIEALLRGYAHTKEIHYLELAKKLSHEAEQKFYKEETWYLSDKAFRAKAVLEDNSYKSPLSTMIKNLFELAKIEDDTALFIRAKDMLESFGVGVQKYAHAYPEAVRAVTLYM</sequence>
<dbReference type="InterPro" id="IPR024705">
    <property type="entry name" value="Ssp411"/>
</dbReference>
<dbReference type="OrthoDB" id="9762614at2"/>
<feature type="domain" description="Spermatogenesis-associated protein 20-like TRX" evidence="1">
    <location>
        <begin position="4"/>
        <end position="166"/>
    </location>
</feature>
<evidence type="ECO:0000313" key="2">
    <source>
        <dbReference type="EMBL" id="ARU49019.1"/>
    </source>
</evidence>
<dbReference type="PIRSF" id="PIRSF006402">
    <property type="entry name" value="UCP006402_thioredoxin"/>
    <property type="match status" value="1"/>
</dbReference>
<dbReference type="Proteomes" id="UP000196005">
    <property type="component" value="Chromosome"/>
</dbReference>
<evidence type="ECO:0000259" key="1">
    <source>
        <dbReference type="Pfam" id="PF03190"/>
    </source>
</evidence>
<dbReference type="AlphaFoldDB" id="A0A1Y0HLM7"/>
<accession>A0A1Y0HLM7</accession>
<dbReference type="PANTHER" id="PTHR42899:SF1">
    <property type="entry name" value="SPERMATOGENESIS-ASSOCIATED PROTEIN 20"/>
    <property type="match status" value="1"/>
</dbReference>
<dbReference type="SUPFAM" id="SSF48208">
    <property type="entry name" value="Six-hairpin glycosidases"/>
    <property type="match status" value="1"/>
</dbReference>
<evidence type="ECO:0000313" key="3">
    <source>
        <dbReference type="Proteomes" id="UP000196005"/>
    </source>
</evidence>
<dbReference type="CDD" id="cd02955">
    <property type="entry name" value="SSP411"/>
    <property type="match status" value="1"/>
</dbReference>
<protein>
    <recommendedName>
        <fullName evidence="1">Spermatogenesis-associated protein 20-like TRX domain-containing protein</fullName>
    </recommendedName>
</protein>
<gene>
    <name evidence="2" type="ORF">Sdiek1_1860</name>
</gene>
<dbReference type="GO" id="GO:0005975">
    <property type="term" value="P:carbohydrate metabolic process"/>
    <property type="evidence" value="ECO:0007669"/>
    <property type="project" value="InterPro"/>
</dbReference>
<dbReference type="EMBL" id="CP021416">
    <property type="protein sequence ID" value="ARU49019.1"/>
    <property type="molecule type" value="Genomic_DNA"/>
</dbReference>
<dbReference type="Gene3D" id="3.40.30.10">
    <property type="entry name" value="Glutaredoxin"/>
    <property type="match status" value="1"/>
</dbReference>
<reference evidence="3" key="1">
    <citation type="submission" date="2017-05" db="EMBL/GenBank/DDBJ databases">
        <title>Dechlorination kinetics govern the competition between two new strains of the genus Sulfurospirillum.</title>
        <authorList>
            <person name="Buttet G.F."/>
            <person name="Murray A.M."/>
            <person name="Goris T."/>
            <person name="Burion M."/>
            <person name="Lin B."/>
            <person name="Rolle M."/>
            <person name="Maillard J."/>
        </authorList>
    </citation>
    <scope>NUCLEOTIDE SEQUENCE [LARGE SCALE GENOMIC DNA]</scope>
    <source>
        <strain evidence="3">SL2-1</strain>
    </source>
</reference>
<dbReference type="RefSeq" id="WP_087438832.1">
    <property type="nucleotide sequence ID" value="NZ_CP021416.1"/>
</dbReference>
<dbReference type="SUPFAM" id="SSF52833">
    <property type="entry name" value="Thioredoxin-like"/>
    <property type="match status" value="1"/>
</dbReference>
<name>A0A1Y0HLM7_9BACT</name>
<dbReference type="InterPro" id="IPR036249">
    <property type="entry name" value="Thioredoxin-like_sf"/>
</dbReference>
<keyword evidence="3" id="KW-1185">Reference proteome</keyword>
<proteinExistence type="predicted"/>
<organism evidence="2 3">
    <name type="scientific">Sulfurospirillum diekertiae</name>
    <dbReference type="NCBI Taxonomy" id="1854492"/>
    <lineage>
        <taxon>Bacteria</taxon>
        <taxon>Pseudomonadati</taxon>
        <taxon>Campylobacterota</taxon>
        <taxon>Epsilonproteobacteria</taxon>
        <taxon>Campylobacterales</taxon>
        <taxon>Sulfurospirillaceae</taxon>
        <taxon>Sulfurospirillum</taxon>
    </lineage>
</organism>